<comment type="similarity">
    <text evidence="1">Belongs to the ParB family.</text>
</comment>
<organism evidence="3 4">
    <name type="scientific">Haematobacter genomosp. 1</name>
    <dbReference type="NCBI Taxonomy" id="366618"/>
    <lineage>
        <taxon>Bacteria</taxon>
        <taxon>Pseudomonadati</taxon>
        <taxon>Pseudomonadota</taxon>
        <taxon>Alphaproteobacteria</taxon>
        <taxon>Rhodobacterales</taxon>
        <taxon>Paracoccaceae</taxon>
        <taxon>Haematobacter</taxon>
    </lineage>
</organism>
<dbReference type="SUPFAM" id="SSF110849">
    <property type="entry name" value="ParB/Sulfiredoxin"/>
    <property type="match status" value="1"/>
</dbReference>
<sequence length="613" mass="66225">MNMKPNTDTAAAVIEYVPLSDLYLSDLNPRQEADPEGIALLAQSILTCGLVQNLAGLRDDAGRVAIVAGGRRFRALGIAAEQNPSLAMVPVRLAPNAMTAQAWANAENTAREALAPADEIRAYGRMRDAGALAHSIAKAFGVTEAHVYRRLKLADLPAPVLDALAAKEISLAIATAFTVSNDEALTLAILERAKAHSYYSEHQIKSMLTPDSLQHTDRRALFVGLETYEADGGTLTRDLFSEKVYLNEPTLLLRLFDEKLQAEAADLKAAGWKWVEIEADESYLSYAVTDKLIRIAPMSEPLTEDEAEEWDELAELANGDVLDDAGKARMEELEAKTADYFTPEQMSQGGAWLYVDSNGKACTKLGYVRREDAATAAEAGVIDAPRDGMDSGATAEKGPYSAKLIEDMKAVRLNAAQTALLSKPSLVLDLLAFALSPDAGLYHSILDVRTGTPSIVPTQEDGLELDPRLNQRASTRNIDLARSFADFRAKGQKHRNAALTEAVARTLNYGCGISDAFPLFERLEDEAGASIRAVWTPTAANFFGRVSGGTLDGLFKDLLELGEDSPAFKSFRSLKKGAKAEAMEAIFADPKGSEWPVTDAQAAKIAEWVPDCA</sequence>
<dbReference type="NCBIfam" id="TIGR00180">
    <property type="entry name" value="parB_part"/>
    <property type="match status" value="1"/>
</dbReference>
<dbReference type="SUPFAM" id="SSF109709">
    <property type="entry name" value="KorB DNA-binding domain-like"/>
    <property type="match status" value="1"/>
</dbReference>
<dbReference type="InterPro" id="IPR050336">
    <property type="entry name" value="Chromosome_partition/occlusion"/>
</dbReference>
<dbReference type="OrthoDB" id="9813122at2"/>
<accession>A0A212A691</accession>
<dbReference type="EMBL" id="NIPW01000066">
    <property type="protein sequence ID" value="OWJ74405.1"/>
    <property type="molecule type" value="Genomic_DNA"/>
</dbReference>
<dbReference type="GO" id="GO:0003677">
    <property type="term" value="F:DNA binding"/>
    <property type="evidence" value="ECO:0007669"/>
    <property type="project" value="InterPro"/>
</dbReference>
<dbReference type="Gene3D" id="1.10.10.2830">
    <property type="match status" value="1"/>
</dbReference>
<keyword evidence="4" id="KW-1185">Reference proteome</keyword>
<proteinExistence type="inferred from homology"/>
<dbReference type="Proteomes" id="UP000196878">
    <property type="component" value="Unassembled WGS sequence"/>
</dbReference>
<dbReference type="PANTHER" id="PTHR33375:SF7">
    <property type="entry name" value="CHROMOSOME 2-PARTITIONING PROTEIN PARB-RELATED"/>
    <property type="match status" value="1"/>
</dbReference>
<gene>
    <name evidence="3" type="ORF">CDV49_19540</name>
</gene>
<dbReference type="GO" id="GO:0007059">
    <property type="term" value="P:chromosome segregation"/>
    <property type="evidence" value="ECO:0007669"/>
    <property type="project" value="TreeGrafter"/>
</dbReference>
<protein>
    <recommendedName>
        <fullName evidence="2">ParB-like N-terminal domain-containing protein</fullName>
    </recommendedName>
</protein>
<dbReference type="PANTHER" id="PTHR33375">
    <property type="entry name" value="CHROMOSOME-PARTITIONING PROTEIN PARB-RELATED"/>
    <property type="match status" value="1"/>
</dbReference>
<comment type="caution">
    <text evidence="3">The sequence shown here is derived from an EMBL/GenBank/DDBJ whole genome shotgun (WGS) entry which is preliminary data.</text>
</comment>
<evidence type="ECO:0000313" key="4">
    <source>
        <dbReference type="Proteomes" id="UP000196878"/>
    </source>
</evidence>
<dbReference type="Gene3D" id="3.90.1530.30">
    <property type="match status" value="1"/>
</dbReference>
<dbReference type="InterPro" id="IPR003115">
    <property type="entry name" value="ParB_N"/>
</dbReference>
<dbReference type="CDD" id="cd16406">
    <property type="entry name" value="ParB_N_like"/>
    <property type="match status" value="1"/>
</dbReference>
<dbReference type="SMART" id="SM00470">
    <property type="entry name" value="ParB"/>
    <property type="match status" value="1"/>
</dbReference>
<dbReference type="InterPro" id="IPR036086">
    <property type="entry name" value="ParB/Sulfiredoxin_sf"/>
</dbReference>
<evidence type="ECO:0000256" key="1">
    <source>
        <dbReference type="ARBA" id="ARBA00006295"/>
    </source>
</evidence>
<name>A0A212A691_9RHOB</name>
<reference evidence="3 4" key="1">
    <citation type="submission" date="2016-12" db="EMBL/GenBank/DDBJ databases">
        <title>Comparison of Traditional DNA-DNA Hybridization with In Silico Genomic Analysis.</title>
        <authorList>
            <person name="Nicholson A.C."/>
            <person name="Humrighouse B.W."/>
            <person name="Graziano J."/>
            <person name="Lasker B."/>
            <person name="Whitney A.M."/>
            <person name="Mcquiston J.R."/>
        </authorList>
    </citation>
    <scope>NUCLEOTIDE SEQUENCE [LARGE SCALE GENOMIC DNA]</scope>
    <source>
        <strain evidence="3 4">H2240</strain>
    </source>
</reference>
<feature type="domain" description="ParB-like N-terminal" evidence="2">
    <location>
        <begin position="15"/>
        <end position="109"/>
    </location>
</feature>
<evidence type="ECO:0000259" key="2">
    <source>
        <dbReference type="SMART" id="SM00470"/>
    </source>
</evidence>
<dbReference type="InterPro" id="IPR004437">
    <property type="entry name" value="ParB/RepB/Spo0J"/>
</dbReference>
<dbReference type="AlphaFoldDB" id="A0A212A691"/>
<dbReference type="RefSeq" id="WP_088216953.1">
    <property type="nucleotide sequence ID" value="NZ_NIPW01000066.1"/>
</dbReference>
<evidence type="ECO:0000313" key="3">
    <source>
        <dbReference type="EMBL" id="OWJ74405.1"/>
    </source>
</evidence>
<dbReference type="Pfam" id="PF02195">
    <property type="entry name" value="ParB_N"/>
    <property type="match status" value="1"/>
</dbReference>
<dbReference type="GO" id="GO:0005694">
    <property type="term" value="C:chromosome"/>
    <property type="evidence" value="ECO:0007669"/>
    <property type="project" value="TreeGrafter"/>
</dbReference>